<evidence type="ECO:0000259" key="2">
    <source>
        <dbReference type="PROSITE" id="PS50097"/>
    </source>
</evidence>
<accession>A0A1J9RXT6</accession>
<dbReference type="AlphaFoldDB" id="A0A1J9RXT6"/>
<dbReference type="STRING" id="236234.A0A1J9RXT6"/>
<feature type="compositionally biased region" description="Acidic residues" evidence="1">
    <location>
        <begin position="193"/>
        <end position="205"/>
    </location>
</feature>
<dbReference type="SUPFAM" id="SSF54695">
    <property type="entry name" value="POZ domain"/>
    <property type="match status" value="1"/>
</dbReference>
<organism evidence="3 4">
    <name type="scientific">Diplodia corticola</name>
    <dbReference type="NCBI Taxonomy" id="236234"/>
    <lineage>
        <taxon>Eukaryota</taxon>
        <taxon>Fungi</taxon>
        <taxon>Dikarya</taxon>
        <taxon>Ascomycota</taxon>
        <taxon>Pezizomycotina</taxon>
        <taxon>Dothideomycetes</taxon>
        <taxon>Dothideomycetes incertae sedis</taxon>
        <taxon>Botryosphaeriales</taxon>
        <taxon>Botryosphaeriaceae</taxon>
        <taxon>Diplodia</taxon>
    </lineage>
</organism>
<feature type="region of interest" description="Disordered" evidence="1">
    <location>
        <begin position="193"/>
        <end position="235"/>
    </location>
</feature>
<evidence type="ECO:0000313" key="3">
    <source>
        <dbReference type="EMBL" id="OJD32285.1"/>
    </source>
</evidence>
<dbReference type="RefSeq" id="XP_020128545.1">
    <property type="nucleotide sequence ID" value="XM_020275341.1"/>
</dbReference>
<evidence type="ECO:0000313" key="4">
    <source>
        <dbReference type="Proteomes" id="UP000183809"/>
    </source>
</evidence>
<proteinExistence type="predicted"/>
<dbReference type="Gene3D" id="3.30.710.10">
    <property type="entry name" value="Potassium Channel Kv1.1, Chain A"/>
    <property type="match status" value="1"/>
</dbReference>
<dbReference type="PANTHER" id="PTHR47843:SF5">
    <property type="entry name" value="BTB_POZ DOMAIN PROTEIN"/>
    <property type="match status" value="1"/>
</dbReference>
<gene>
    <name evidence="3" type="ORF">BKCO1_3900033</name>
</gene>
<dbReference type="OrthoDB" id="6359816at2759"/>
<dbReference type="InterPro" id="IPR011333">
    <property type="entry name" value="SKP1/BTB/POZ_sf"/>
</dbReference>
<dbReference type="EMBL" id="MNUE01000039">
    <property type="protein sequence ID" value="OJD32285.1"/>
    <property type="molecule type" value="Genomic_DNA"/>
</dbReference>
<evidence type="ECO:0000256" key="1">
    <source>
        <dbReference type="SAM" id="MobiDB-lite"/>
    </source>
</evidence>
<comment type="caution">
    <text evidence="3">The sequence shown here is derived from an EMBL/GenBank/DDBJ whole genome shotgun (WGS) entry which is preliminary data.</text>
</comment>
<name>A0A1J9RXT6_9PEZI</name>
<keyword evidence="4" id="KW-1185">Reference proteome</keyword>
<dbReference type="Proteomes" id="UP000183809">
    <property type="component" value="Unassembled WGS sequence"/>
</dbReference>
<dbReference type="PROSITE" id="PS50097">
    <property type="entry name" value="BTB"/>
    <property type="match status" value="1"/>
</dbReference>
<sequence length="276" mass="29126">MKIKDSTGHVYNVHKLIVCSQSDFFANAMKDNTFKESHTSLIHLPADDAPAVRAMLQYMYTGTYDMPVFVGAIDAMLLVHLRVYLLADKYAVGNDIGAMSAVASTSKQQQTESNDKNDKDAGACATKSSLKLAELACVRLAEDLEGLWELVRPAFKRIVREVYACTSAERDGALRAVVVAVAAKHVKAVVDDLVDEDDDGGDSEEGGGGGGSGIGAAAVAAGPADGGGEGAEINEGAAEMQDVLGEFGRDLCRVLAKERDELKARLVEVSSVAASK</sequence>
<dbReference type="Pfam" id="PF00651">
    <property type="entry name" value="BTB"/>
    <property type="match status" value="1"/>
</dbReference>
<dbReference type="PANTHER" id="PTHR47843">
    <property type="entry name" value="BTB DOMAIN-CONTAINING PROTEIN-RELATED"/>
    <property type="match status" value="1"/>
</dbReference>
<dbReference type="InterPro" id="IPR000210">
    <property type="entry name" value="BTB/POZ_dom"/>
</dbReference>
<feature type="domain" description="BTB" evidence="2">
    <location>
        <begin position="1"/>
        <end position="68"/>
    </location>
</feature>
<reference evidence="3 4" key="1">
    <citation type="submission" date="2016-10" db="EMBL/GenBank/DDBJ databases">
        <title>Proteomics and genomics reveal pathogen-plant mechanisms compatible with a hemibiotrophic lifestyle of Diplodia corticola.</title>
        <authorList>
            <person name="Fernandes I."/>
            <person name="De Jonge R."/>
            <person name="Van De Peer Y."/>
            <person name="Devreese B."/>
            <person name="Alves A."/>
            <person name="Esteves A.C."/>
        </authorList>
    </citation>
    <scope>NUCLEOTIDE SEQUENCE [LARGE SCALE GENOMIC DNA]</scope>
    <source>
        <strain evidence="3 4">CBS 112549</strain>
    </source>
</reference>
<protein>
    <submittedName>
        <fullName evidence="3">Btb poz domain protein</fullName>
    </submittedName>
</protein>
<dbReference type="GeneID" id="31015602"/>
<dbReference type="CDD" id="cd18186">
    <property type="entry name" value="BTB_POZ_ZBTB_KLHL-like"/>
    <property type="match status" value="1"/>
</dbReference>